<evidence type="ECO:0000256" key="3">
    <source>
        <dbReference type="PROSITE-ProRule" id="PRU00023"/>
    </source>
</evidence>
<dbReference type="PROSITE" id="PS50088">
    <property type="entry name" value="ANK_REPEAT"/>
    <property type="match status" value="6"/>
</dbReference>
<dbReference type="Pfam" id="PF00023">
    <property type="entry name" value="Ank"/>
    <property type="match status" value="1"/>
</dbReference>
<feature type="repeat" description="ANK" evidence="3">
    <location>
        <begin position="231"/>
        <end position="267"/>
    </location>
</feature>
<dbReference type="SUPFAM" id="SSF48403">
    <property type="entry name" value="Ankyrin repeat"/>
    <property type="match status" value="1"/>
</dbReference>
<sequence>MPLLSLPNELLLRVLSALTSTGDVYALLRTNRRLSILAVPRLRHSMLTNPGYTALAIFWAAASGNKVLLGDVLENNAARGLTLHTHANVHSPYIPIRIEMPERCDDATLDLLVREAANLELDWRGHQQPRSLLQAISAWNTPLVQILLERGVSPDPSDESVTALHLAARSQHRRIVELLLLRGANVATVHPKGLTALHFAVSIGQQWRPLDVEVTRLLLQSGCDPNARSPGGDTALHLATEIQSVPDSQAIVDLLLDHGADPTLHNQKGETAIDIALLIAREAPHTSLGRPTVQRQDLARLMLSRPTHTLPAAAAGTILHTGVRCHWDNSTTALLLQRGAVLDAPDSTGSTPLHTAVQSSARAVALLLAAGSDISLRNHAGQTALHTAARMSAVAPMILLLRHGADPSDRDNDGRTPLHVAAVYGRPRHFVLLLEAGAIIGARDGDGLAPLELAALRRAVGEGSRLRKRARLVRPEAEKEMWAGLLDGS</sequence>
<evidence type="ECO:0000256" key="1">
    <source>
        <dbReference type="ARBA" id="ARBA00022737"/>
    </source>
</evidence>
<dbReference type="PANTHER" id="PTHR24198">
    <property type="entry name" value="ANKYRIN REPEAT AND PROTEIN KINASE DOMAIN-CONTAINING PROTEIN"/>
    <property type="match status" value="1"/>
</dbReference>
<evidence type="ECO:0000313" key="5">
    <source>
        <dbReference type="Proteomes" id="UP001447188"/>
    </source>
</evidence>
<feature type="repeat" description="ANK" evidence="3">
    <location>
        <begin position="348"/>
        <end position="379"/>
    </location>
</feature>
<keyword evidence="2 3" id="KW-0040">ANK repeat</keyword>
<reference evidence="4 5" key="1">
    <citation type="submission" date="2024-02" db="EMBL/GenBank/DDBJ databases">
        <title>Discinaceae phylogenomics.</title>
        <authorList>
            <person name="Dirks A.C."/>
            <person name="James T.Y."/>
        </authorList>
    </citation>
    <scope>NUCLEOTIDE SEQUENCE [LARGE SCALE GENOMIC DNA]</scope>
    <source>
        <strain evidence="4 5">ACD0624</strain>
    </source>
</reference>
<keyword evidence="5" id="KW-1185">Reference proteome</keyword>
<dbReference type="PANTHER" id="PTHR24198:SF165">
    <property type="entry name" value="ANKYRIN REPEAT-CONTAINING PROTEIN-RELATED"/>
    <property type="match status" value="1"/>
</dbReference>
<accession>A0ABR3GV99</accession>
<evidence type="ECO:0000313" key="4">
    <source>
        <dbReference type="EMBL" id="KAL0639857.1"/>
    </source>
</evidence>
<comment type="caution">
    <text evidence="4">The sequence shown here is derived from an EMBL/GenBank/DDBJ whole genome shotgun (WGS) entry which is preliminary data.</text>
</comment>
<dbReference type="PROSITE" id="PS50297">
    <property type="entry name" value="ANK_REP_REGION"/>
    <property type="match status" value="5"/>
</dbReference>
<protein>
    <submittedName>
        <fullName evidence="4">Uncharacterized protein</fullName>
    </submittedName>
</protein>
<dbReference type="Proteomes" id="UP001447188">
    <property type="component" value="Unassembled WGS sequence"/>
</dbReference>
<dbReference type="Pfam" id="PF12796">
    <property type="entry name" value="Ank_2"/>
    <property type="match status" value="2"/>
</dbReference>
<proteinExistence type="predicted"/>
<dbReference type="EMBL" id="JBBBZM010000008">
    <property type="protein sequence ID" value="KAL0639857.1"/>
    <property type="molecule type" value="Genomic_DNA"/>
</dbReference>
<dbReference type="SMART" id="SM00248">
    <property type="entry name" value="ANK"/>
    <property type="match status" value="6"/>
</dbReference>
<keyword evidence="1" id="KW-0677">Repeat</keyword>
<dbReference type="InterPro" id="IPR002110">
    <property type="entry name" value="Ankyrin_rpt"/>
</dbReference>
<evidence type="ECO:0000256" key="2">
    <source>
        <dbReference type="ARBA" id="ARBA00023043"/>
    </source>
</evidence>
<organism evidence="4 5">
    <name type="scientific">Discina gigas</name>
    <dbReference type="NCBI Taxonomy" id="1032678"/>
    <lineage>
        <taxon>Eukaryota</taxon>
        <taxon>Fungi</taxon>
        <taxon>Dikarya</taxon>
        <taxon>Ascomycota</taxon>
        <taxon>Pezizomycotina</taxon>
        <taxon>Pezizomycetes</taxon>
        <taxon>Pezizales</taxon>
        <taxon>Discinaceae</taxon>
        <taxon>Discina</taxon>
    </lineage>
</organism>
<gene>
    <name evidence="4" type="ORF">Q9L58_001174</name>
</gene>
<dbReference type="InterPro" id="IPR036770">
    <property type="entry name" value="Ankyrin_rpt-contain_sf"/>
</dbReference>
<dbReference type="Gene3D" id="1.25.40.20">
    <property type="entry name" value="Ankyrin repeat-containing domain"/>
    <property type="match status" value="3"/>
</dbReference>
<feature type="repeat" description="ANK" evidence="3">
    <location>
        <begin position="159"/>
        <end position="191"/>
    </location>
</feature>
<feature type="repeat" description="ANK" evidence="3">
    <location>
        <begin position="413"/>
        <end position="445"/>
    </location>
</feature>
<feature type="repeat" description="ANK" evidence="3">
    <location>
        <begin position="380"/>
        <end position="412"/>
    </location>
</feature>
<feature type="repeat" description="ANK" evidence="3">
    <location>
        <begin position="192"/>
        <end position="230"/>
    </location>
</feature>
<name>A0ABR3GV99_9PEZI</name>